<evidence type="ECO:0000256" key="1">
    <source>
        <dbReference type="ARBA" id="ARBA00004141"/>
    </source>
</evidence>
<name>A0A365NIG9_GIBIN</name>
<feature type="repeat" description="Solcar" evidence="9">
    <location>
        <begin position="293"/>
        <end position="380"/>
    </location>
</feature>
<dbReference type="PROSITE" id="PS50920">
    <property type="entry name" value="SOLCAR"/>
    <property type="match status" value="3"/>
</dbReference>
<dbReference type="Pfam" id="PF19086">
    <property type="entry name" value="Terpene_syn_C_2"/>
    <property type="match status" value="1"/>
</dbReference>
<keyword evidence="8 9" id="KW-0472">Membrane</keyword>
<keyword evidence="6" id="KW-0496">Mitochondrion</keyword>
<evidence type="ECO:0000256" key="3">
    <source>
        <dbReference type="ARBA" id="ARBA00022448"/>
    </source>
</evidence>
<protein>
    <submittedName>
        <fullName evidence="11">Uncharacterized protein</fullName>
    </submittedName>
</protein>
<dbReference type="SUPFAM" id="SSF103506">
    <property type="entry name" value="Mitochondrial carrier"/>
    <property type="match status" value="1"/>
</dbReference>
<proteinExistence type="inferred from homology"/>
<organism evidence="11 12">
    <name type="scientific">Gibberella intermedia</name>
    <name type="common">Bulb rot disease fungus</name>
    <name type="synonym">Fusarium proliferatum</name>
    <dbReference type="NCBI Taxonomy" id="948311"/>
    <lineage>
        <taxon>Eukaryota</taxon>
        <taxon>Fungi</taxon>
        <taxon>Dikarya</taxon>
        <taxon>Ascomycota</taxon>
        <taxon>Pezizomycotina</taxon>
        <taxon>Sordariomycetes</taxon>
        <taxon>Hypocreomycetidae</taxon>
        <taxon>Hypocreales</taxon>
        <taxon>Nectriaceae</taxon>
        <taxon>Fusarium</taxon>
        <taxon>Fusarium fujikuroi species complex</taxon>
    </lineage>
</organism>
<dbReference type="Proteomes" id="UP000251714">
    <property type="component" value="Unassembled WGS sequence"/>
</dbReference>
<evidence type="ECO:0000256" key="4">
    <source>
        <dbReference type="ARBA" id="ARBA00022692"/>
    </source>
</evidence>
<dbReference type="AlphaFoldDB" id="A0A365NIG9"/>
<accession>A0A365NIG9</accession>
<dbReference type="Gene3D" id="1.10.600.10">
    <property type="entry name" value="Farnesyl Diphosphate Synthase"/>
    <property type="match status" value="1"/>
</dbReference>
<evidence type="ECO:0000256" key="6">
    <source>
        <dbReference type="ARBA" id="ARBA00022792"/>
    </source>
</evidence>
<comment type="similarity">
    <text evidence="2 10">Belongs to the mitochondrial carrier (TC 2.A.29) family.</text>
</comment>
<evidence type="ECO:0000313" key="12">
    <source>
        <dbReference type="Proteomes" id="UP000251714"/>
    </source>
</evidence>
<comment type="caution">
    <text evidence="11">The sequence shown here is derived from an EMBL/GenBank/DDBJ whole genome shotgun (WGS) entry which is preliminary data.</text>
</comment>
<dbReference type="InterPro" id="IPR018108">
    <property type="entry name" value="MCP_transmembrane"/>
</dbReference>
<evidence type="ECO:0000256" key="10">
    <source>
        <dbReference type="RuleBase" id="RU000488"/>
    </source>
</evidence>
<dbReference type="Pfam" id="PF00153">
    <property type="entry name" value="Mito_carr"/>
    <property type="match status" value="3"/>
</dbReference>
<dbReference type="InterPro" id="IPR008949">
    <property type="entry name" value="Isoprenoid_synthase_dom_sf"/>
</dbReference>
<evidence type="ECO:0000256" key="7">
    <source>
        <dbReference type="ARBA" id="ARBA00022989"/>
    </source>
</evidence>
<gene>
    <name evidence="11" type="ORF">FPRO05_08051</name>
</gene>
<dbReference type="InterPro" id="IPR023395">
    <property type="entry name" value="MCP_dom_sf"/>
</dbReference>
<reference evidence="11 12" key="1">
    <citation type="submission" date="2017-12" db="EMBL/GenBank/DDBJ databases">
        <title>Genome sequence of the mycotoxigenic crop pathogen Fusarium proliferatum, strain ITEM 2341 from Date Palm.</title>
        <authorList>
            <person name="Almiman B.F."/>
            <person name="Shittu T.A."/>
            <person name="Muthumeenakshi S."/>
            <person name="Baroncelli R."/>
            <person name="Sreenivasaprasada S."/>
        </authorList>
    </citation>
    <scope>NUCLEOTIDE SEQUENCE [LARGE SCALE GENOMIC DNA]</scope>
    <source>
        <strain evidence="11 12">ITEM 2341</strain>
    </source>
</reference>
<dbReference type="InterPro" id="IPR050391">
    <property type="entry name" value="Mito_Metabolite_Transporter"/>
</dbReference>
<keyword evidence="3 10" id="KW-0813">Transport</keyword>
<feature type="repeat" description="Solcar" evidence="9">
    <location>
        <begin position="485"/>
        <end position="570"/>
    </location>
</feature>
<dbReference type="SUPFAM" id="SSF48576">
    <property type="entry name" value="Terpenoid synthases"/>
    <property type="match status" value="1"/>
</dbReference>
<dbReference type="Gene3D" id="1.50.40.10">
    <property type="entry name" value="Mitochondrial carrier domain"/>
    <property type="match status" value="1"/>
</dbReference>
<comment type="subcellular location">
    <subcellularLocation>
        <location evidence="1">Membrane</location>
        <topology evidence="1">Multi-pass membrane protein</topology>
    </subcellularLocation>
</comment>
<sequence>MEFCYSEEIDASRYETHDLDHGIPLRMHKDSVKEINGALRAQKDWTHYVRPVHGYKGGLANPYGFISVTIPECRPERLEVVSYANEFAFLYDDDMEMLELKNPTKDLDSFLQPFVNPALDVAPRSLPEKRLQAQIFLEMMAIDQQRAITKMKAWASFVQLASRTRMTPFETLEEYIPARVIDAGELIWFGSLTFGMGLTIPDEEYDLCMSLARPGYVALGLTNDLYSWEKERKAAQDMGQDYVFNAIWVIMKESAVGEEEAKEVCRREIMQSIDQFRGITAKTRADLSLSRDLRVYVEAVMWSYIGNLVWSIYCPRQDLGMQVRLQTRAINVAPSFTSAVKIIISNEGISGLYSGLTASVVRQLTYSGIRFGIYEELKSKAGPAPSNQFLLTTAWCSGFAGGIAGNFADVLNVRMQHDGSLPYHQRHNYRHVGDGILRMAREEGIGAYMRGWLPNCTRAATQTTGQLASYDIIKKSILDYRKAEETPAVQATSAFLAAVIAVTVTNPLDVLKTRAMSSTSTAGTGMVATAKEAFRNDGSVWIFRGWVPSFLRVGPHTMCMFAFLEIQRSLYRRTFN</sequence>
<keyword evidence="7" id="KW-1133">Transmembrane helix</keyword>
<evidence type="ECO:0000256" key="9">
    <source>
        <dbReference type="PROSITE-ProRule" id="PRU00282"/>
    </source>
</evidence>
<dbReference type="PANTHER" id="PTHR45618">
    <property type="entry name" value="MITOCHONDRIAL DICARBOXYLATE CARRIER-RELATED"/>
    <property type="match status" value="1"/>
</dbReference>
<evidence type="ECO:0000313" key="11">
    <source>
        <dbReference type="EMBL" id="RBA20604.1"/>
    </source>
</evidence>
<keyword evidence="5" id="KW-0677">Repeat</keyword>
<dbReference type="GO" id="GO:0016020">
    <property type="term" value="C:membrane"/>
    <property type="evidence" value="ECO:0007669"/>
    <property type="project" value="UniProtKB-SubCell"/>
</dbReference>
<evidence type="ECO:0000256" key="2">
    <source>
        <dbReference type="ARBA" id="ARBA00006375"/>
    </source>
</evidence>
<keyword evidence="6" id="KW-0999">Mitochondrion inner membrane</keyword>
<evidence type="ECO:0000256" key="5">
    <source>
        <dbReference type="ARBA" id="ARBA00022737"/>
    </source>
</evidence>
<feature type="repeat" description="Solcar" evidence="9">
    <location>
        <begin position="392"/>
        <end position="476"/>
    </location>
</feature>
<dbReference type="EMBL" id="PKMI01000008">
    <property type="protein sequence ID" value="RBA20604.1"/>
    <property type="molecule type" value="Genomic_DNA"/>
</dbReference>
<evidence type="ECO:0000256" key="8">
    <source>
        <dbReference type="ARBA" id="ARBA00023136"/>
    </source>
</evidence>
<keyword evidence="4 9" id="KW-0812">Transmembrane</keyword>